<proteinExistence type="inferred from homology"/>
<keyword evidence="4" id="KW-1015">Disulfide bond</keyword>
<accession>E8N000</accession>
<dbReference type="STRING" id="926569.ANT_03010"/>
<dbReference type="PRINTS" id="PR00421">
    <property type="entry name" value="THIOREDOXIN"/>
</dbReference>
<sequence length="171" mass="19347">MDRVELLRKIQKHPRPVIVEFWAPWCTPCKVMEPSLKQVAKEFQGKVDLWRYNADEHPELVRDLRIMGIPTVLGFNAQGEIFRRTGALPLAGVREAFTAALEGKKPEKHLSALERALRAGTGIVLLLVGWSMQMNWVFLTLGGIVLFSAVYDRCPIVQAIKPRLEALFKKG</sequence>
<name>E8N000_ANATU</name>
<keyword evidence="2" id="KW-0813">Transport</keyword>
<dbReference type="AlphaFoldDB" id="E8N000"/>
<dbReference type="PANTHER" id="PTHR45663">
    <property type="entry name" value="GEO12009P1"/>
    <property type="match status" value="1"/>
</dbReference>
<dbReference type="Pfam" id="PF00085">
    <property type="entry name" value="Thioredoxin"/>
    <property type="match status" value="1"/>
</dbReference>
<dbReference type="InterPro" id="IPR036249">
    <property type="entry name" value="Thioredoxin-like_sf"/>
</dbReference>
<dbReference type="EMBL" id="AP012029">
    <property type="protein sequence ID" value="BAJ62335.1"/>
    <property type="molecule type" value="Genomic_DNA"/>
</dbReference>
<dbReference type="PANTHER" id="PTHR45663:SF11">
    <property type="entry name" value="GEO12009P1"/>
    <property type="match status" value="1"/>
</dbReference>
<keyword evidence="9" id="KW-1185">Reference proteome</keyword>
<feature type="domain" description="Thioredoxin" evidence="7">
    <location>
        <begin position="1"/>
        <end position="102"/>
    </location>
</feature>
<organism evidence="8 9">
    <name type="scientific">Anaerolinea thermophila (strain DSM 14523 / JCM 11388 / NBRC 100420 / UNI-1)</name>
    <dbReference type="NCBI Taxonomy" id="926569"/>
    <lineage>
        <taxon>Bacteria</taxon>
        <taxon>Bacillati</taxon>
        <taxon>Chloroflexota</taxon>
        <taxon>Anaerolineae</taxon>
        <taxon>Anaerolineales</taxon>
        <taxon>Anaerolineaceae</taxon>
        <taxon>Anaerolinea</taxon>
    </lineage>
</organism>
<evidence type="ECO:0000256" key="1">
    <source>
        <dbReference type="ARBA" id="ARBA00008987"/>
    </source>
</evidence>
<dbReference type="PROSITE" id="PS51352">
    <property type="entry name" value="THIOREDOXIN_2"/>
    <property type="match status" value="1"/>
</dbReference>
<keyword evidence="6" id="KW-0472">Membrane</keyword>
<dbReference type="SUPFAM" id="SSF52833">
    <property type="entry name" value="Thioredoxin-like"/>
    <property type="match status" value="1"/>
</dbReference>
<dbReference type="InterPro" id="IPR017937">
    <property type="entry name" value="Thioredoxin_CS"/>
</dbReference>
<keyword evidence="6" id="KW-1133">Transmembrane helix</keyword>
<evidence type="ECO:0000256" key="6">
    <source>
        <dbReference type="SAM" id="Phobius"/>
    </source>
</evidence>
<reference evidence="8 9" key="1">
    <citation type="submission" date="2010-12" db="EMBL/GenBank/DDBJ databases">
        <title>Whole genome sequence of Anaerolinea thermophila UNI-1.</title>
        <authorList>
            <person name="Narita-Yamada S."/>
            <person name="Kishi E."/>
            <person name="Watanabe Y."/>
            <person name="Takasaki K."/>
            <person name="Ankai A."/>
            <person name="Oguchi A."/>
            <person name="Fukui S."/>
            <person name="Takahashi M."/>
            <person name="Yashiro I."/>
            <person name="Hosoyama A."/>
            <person name="Sekiguchi Y."/>
            <person name="Hanada S."/>
            <person name="Fujita N."/>
        </authorList>
    </citation>
    <scope>NUCLEOTIDE SEQUENCE [LARGE SCALE GENOMIC DNA]</scope>
    <source>
        <strain evidence="9">DSM 14523 / JCM 11388 / NBRC 100420 / UNI-1</strain>
    </source>
</reference>
<dbReference type="OrthoDB" id="9790390at2"/>
<keyword evidence="6" id="KW-0812">Transmembrane</keyword>
<dbReference type="PROSITE" id="PS00194">
    <property type="entry name" value="THIOREDOXIN_1"/>
    <property type="match status" value="1"/>
</dbReference>
<evidence type="ECO:0000256" key="2">
    <source>
        <dbReference type="ARBA" id="ARBA00022448"/>
    </source>
</evidence>
<dbReference type="Gene3D" id="3.40.30.10">
    <property type="entry name" value="Glutaredoxin"/>
    <property type="match status" value="1"/>
</dbReference>
<evidence type="ECO:0000256" key="4">
    <source>
        <dbReference type="ARBA" id="ARBA00023157"/>
    </source>
</evidence>
<dbReference type="Pfam" id="PF11127">
    <property type="entry name" value="YgaP-like_TM"/>
    <property type="match status" value="1"/>
</dbReference>
<comment type="similarity">
    <text evidence="1">Belongs to the thioredoxin family.</text>
</comment>
<evidence type="ECO:0000313" key="8">
    <source>
        <dbReference type="EMBL" id="BAJ62335.1"/>
    </source>
</evidence>
<dbReference type="RefSeq" id="WP_013558732.1">
    <property type="nucleotide sequence ID" value="NC_014960.1"/>
</dbReference>
<feature type="transmembrane region" description="Helical" evidence="6">
    <location>
        <begin position="136"/>
        <end position="154"/>
    </location>
</feature>
<dbReference type="InterPro" id="IPR021309">
    <property type="entry name" value="YgaP-like_TM"/>
</dbReference>
<dbReference type="InterPro" id="IPR013766">
    <property type="entry name" value="Thioredoxin_domain"/>
</dbReference>
<dbReference type="GO" id="GO:0005829">
    <property type="term" value="C:cytosol"/>
    <property type="evidence" value="ECO:0007669"/>
    <property type="project" value="TreeGrafter"/>
</dbReference>
<dbReference type="eggNOG" id="COG3118">
    <property type="taxonomic scope" value="Bacteria"/>
</dbReference>
<dbReference type="InParanoid" id="E8N000"/>
<dbReference type="GO" id="GO:0045454">
    <property type="term" value="P:cell redox homeostasis"/>
    <property type="evidence" value="ECO:0007669"/>
    <property type="project" value="TreeGrafter"/>
</dbReference>
<dbReference type="CDD" id="cd02947">
    <property type="entry name" value="TRX_family"/>
    <property type="match status" value="1"/>
</dbReference>
<dbReference type="HOGENOM" id="CLU_1522539_0_0_0"/>
<evidence type="ECO:0000259" key="7">
    <source>
        <dbReference type="PROSITE" id="PS51352"/>
    </source>
</evidence>
<evidence type="ECO:0000256" key="3">
    <source>
        <dbReference type="ARBA" id="ARBA00022982"/>
    </source>
</evidence>
<gene>
    <name evidence="8" type="primary">trxA</name>
    <name evidence="8" type="ordered locus">ANT_03010</name>
</gene>
<protein>
    <submittedName>
        <fullName evidence="8">Thioredoxin</fullName>
    </submittedName>
</protein>
<dbReference type="KEGG" id="atm:ANT_03010"/>
<keyword evidence="3" id="KW-0249">Electron transport</keyword>
<evidence type="ECO:0000256" key="5">
    <source>
        <dbReference type="ARBA" id="ARBA00023284"/>
    </source>
</evidence>
<dbReference type="GO" id="GO:0015035">
    <property type="term" value="F:protein-disulfide reductase activity"/>
    <property type="evidence" value="ECO:0007669"/>
    <property type="project" value="TreeGrafter"/>
</dbReference>
<dbReference type="Proteomes" id="UP000008922">
    <property type="component" value="Chromosome"/>
</dbReference>
<evidence type="ECO:0000313" key="9">
    <source>
        <dbReference type="Proteomes" id="UP000008922"/>
    </source>
</evidence>
<keyword evidence="5" id="KW-0676">Redox-active center</keyword>